<dbReference type="EMBL" id="CAWUPB010001159">
    <property type="protein sequence ID" value="CAK7339980.1"/>
    <property type="molecule type" value="Genomic_DNA"/>
</dbReference>
<accession>A0AAV1RUD2</accession>
<sequence>MICRFRALLIVCCCGGDGWLAMSGGNMASGGDFFGNRGGNGEVAATGAVVDMDDGRCGFGLVSGGDDPMGGSGGFSVV</sequence>
<dbReference type="Proteomes" id="UP001314170">
    <property type="component" value="Unassembled WGS sequence"/>
</dbReference>
<comment type="caution">
    <text evidence="2">The sequence shown here is derived from an EMBL/GenBank/DDBJ whole genome shotgun (WGS) entry which is preliminary data.</text>
</comment>
<name>A0AAV1RUD2_9ROSI</name>
<feature type="signal peptide" evidence="1">
    <location>
        <begin position="1"/>
        <end position="18"/>
    </location>
</feature>
<dbReference type="AlphaFoldDB" id="A0AAV1RUD2"/>
<reference evidence="2 3" key="1">
    <citation type="submission" date="2024-01" db="EMBL/GenBank/DDBJ databases">
        <authorList>
            <person name="Waweru B."/>
        </authorList>
    </citation>
    <scope>NUCLEOTIDE SEQUENCE [LARGE SCALE GENOMIC DNA]</scope>
</reference>
<feature type="chain" id="PRO_5043438372" description="Secreted protein" evidence="1">
    <location>
        <begin position="19"/>
        <end position="78"/>
    </location>
</feature>
<evidence type="ECO:0000313" key="2">
    <source>
        <dbReference type="EMBL" id="CAK7339980.1"/>
    </source>
</evidence>
<protein>
    <recommendedName>
        <fullName evidence="4">Secreted protein</fullName>
    </recommendedName>
</protein>
<organism evidence="2 3">
    <name type="scientific">Dovyalis caffra</name>
    <dbReference type="NCBI Taxonomy" id="77055"/>
    <lineage>
        <taxon>Eukaryota</taxon>
        <taxon>Viridiplantae</taxon>
        <taxon>Streptophyta</taxon>
        <taxon>Embryophyta</taxon>
        <taxon>Tracheophyta</taxon>
        <taxon>Spermatophyta</taxon>
        <taxon>Magnoliopsida</taxon>
        <taxon>eudicotyledons</taxon>
        <taxon>Gunneridae</taxon>
        <taxon>Pentapetalae</taxon>
        <taxon>rosids</taxon>
        <taxon>fabids</taxon>
        <taxon>Malpighiales</taxon>
        <taxon>Salicaceae</taxon>
        <taxon>Flacourtieae</taxon>
        <taxon>Dovyalis</taxon>
    </lineage>
</organism>
<keyword evidence="3" id="KW-1185">Reference proteome</keyword>
<evidence type="ECO:0000256" key="1">
    <source>
        <dbReference type="SAM" id="SignalP"/>
    </source>
</evidence>
<keyword evidence="1" id="KW-0732">Signal</keyword>
<evidence type="ECO:0000313" key="3">
    <source>
        <dbReference type="Proteomes" id="UP001314170"/>
    </source>
</evidence>
<gene>
    <name evidence="2" type="ORF">DCAF_LOCUS15058</name>
</gene>
<evidence type="ECO:0008006" key="4">
    <source>
        <dbReference type="Google" id="ProtNLM"/>
    </source>
</evidence>
<proteinExistence type="predicted"/>